<reference evidence="2 3" key="1">
    <citation type="submission" date="2012-01" db="EMBL/GenBank/DDBJ databases">
        <title>Improved High-Quality Draft sequence of Metallosphaera yellowstonensis MK1.</title>
        <authorList>
            <consortium name="US DOE Joint Genome Institute"/>
            <person name="Lucas S."/>
            <person name="Han J."/>
            <person name="Cheng J.-F."/>
            <person name="Goodwin L."/>
            <person name="Pitluck S."/>
            <person name="Peters L."/>
            <person name="Teshima H."/>
            <person name="Detter J.C."/>
            <person name="Han C."/>
            <person name="Tapia R."/>
            <person name="Land M."/>
            <person name="Hauser L."/>
            <person name="Kyrpides N."/>
            <person name="Kozubal M."/>
            <person name="Macur R.E."/>
            <person name="Jay Z."/>
            <person name="Inskeep W."/>
            <person name="Woyke T."/>
        </authorList>
    </citation>
    <scope>NUCLEOTIDE SEQUENCE [LARGE SCALE GENOMIC DNA]</scope>
    <source>
        <strain evidence="2 3">MK1</strain>
    </source>
</reference>
<dbReference type="EMBL" id="JH597770">
    <property type="protein sequence ID" value="EHP68456.1"/>
    <property type="molecule type" value="Genomic_DNA"/>
</dbReference>
<dbReference type="InterPro" id="IPR004323">
    <property type="entry name" value="Ion_tolerance_CutA"/>
</dbReference>
<dbReference type="HOGENOM" id="CLU_098807_3_1_2"/>
<keyword evidence="3" id="KW-1185">Reference proteome</keyword>
<dbReference type="OrthoDB" id="8015at2157"/>
<dbReference type="InterPro" id="IPR011322">
    <property type="entry name" value="N-reg_PII-like_a/b"/>
</dbReference>
<dbReference type="SUPFAM" id="SSF54913">
    <property type="entry name" value="GlnB-like"/>
    <property type="match status" value="1"/>
</dbReference>
<accession>H2C8I0</accession>
<dbReference type="PANTHER" id="PTHR23419:SF8">
    <property type="entry name" value="FI09726P"/>
    <property type="match status" value="1"/>
</dbReference>
<dbReference type="AlphaFoldDB" id="H2C8I0"/>
<gene>
    <name evidence="2" type="ORF">MetMK1DRAFT_00028900</name>
</gene>
<protein>
    <submittedName>
        <fullName evidence="2">Uncharacterized protein involved in tolerance to divalent cations</fullName>
    </submittedName>
</protein>
<organism evidence="2 3">
    <name type="scientific">Metallosphaera yellowstonensis MK1</name>
    <dbReference type="NCBI Taxonomy" id="671065"/>
    <lineage>
        <taxon>Archaea</taxon>
        <taxon>Thermoproteota</taxon>
        <taxon>Thermoprotei</taxon>
        <taxon>Sulfolobales</taxon>
        <taxon>Sulfolobaceae</taxon>
        <taxon>Metallosphaera</taxon>
    </lineage>
</organism>
<dbReference type="Proteomes" id="UP000003980">
    <property type="component" value="Unassembled WGS sequence"/>
</dbReference>
<comment type="similarity">
    <text evidence="1">Belongs to the CutA family.</text>
</comment>
<dbReference type="STRING" id="671065.MetMK1DRAFT_00028900"/>
<dbReference type="RefSeq" id="WP_009074884.1">
    <property type="nucleotide sequence ID" value="NZ_JH597770.1"/>
</dbReference>
<dbReference type="Gene3D" id="3.30.70.120">
    <property type="match status" value="1"/>
</dbReference>
<dbReference type="eggNOG" id="arCOG04231">
    <property type="taxonomic scope" value="Archaea"/>
</dbReference>
<dbReference type="NCBIfam" id="NF041095">
    <property type="entry name" value="dival_cat_tol_CutA"/>
    <property type="match status" value="1"/>
</dbReference>
<evidence type="ECO:0000256" key="1">
    <source>
        <dbReference type="ARBA" id="ARBA00010169"/>
    </source>
</evidence>
<dbReference type="InterPro" id="IPR053426">
    <property type="entry name" value="CutA_tolerance"/>
</dbReference>
<evidence type="ECO:0000313" key="3">
    <source>
        <dbReference type="Proteomes" id="UP000003980"/>
    </source>
</evidence>
<dbReference type="InterPro" id="IPR015867">
    <property type="entry name" value="N-reg_PII/ATP_PRibTrfase_C"/>
</dbReference>
<proteinExistence type="inferred from homology"/>
<name>H2C8I0_9CREN</name>
<sequence length="107" mass="12431">MDRKYFLVITTLPDLEKGKEISRVLVKEKLAACVNLIPGLTSIYWWKGDVTEDKEIIALIKTNSDRLEQLMERLRQLHPYELPEILVLEIKEGLKAYLNWIDTSVSS</sequence>
<dbReference type="GO" id="GO:0005507">
    <property type="term" value="F:copper ion binding"/>
    <property type="evidence" value="ECO:0007669"/>
    <property type="project" value="TreeGrafter"/>
</dbReference>
<evidence type="ECO:0000313" key="2">
    <source>
        <dbReference type="EMBL" id="EHP68456.1"/>
    </source>
</evidence>
<dbReference type="GO" id="GO:0010038">
    <property type="term" value="P:response to metal ion"/>
    <property type="evidence" value="ECO:0007669"/>
    <property type="project" value="InterPro"/>
</dbReference>
<dbReference type="PANTHER" id="PTHR23419">
    <property type="entry name" value="DIVALENT CATION TOLERANCE CUTA-RELATED"/>
    <property type="match status" value="1"/>
</dbReference>
<dbReference type="Pfam" id="PF03091">
    <property type="entry name" value="CutA1"/>
    <property type="match status" value="1"/>
</dbReference>